<dbReference type="GO" id="GO:0000977">
    <property type="term" value="F:RNA polymerase II transcription regulatory region sequence-specific DNA binding"/>
    <property type="evidence" value="ECO:0007669"/>
    <property type="project" value="TreeGrafter"/>
</dbReference>
<feature type="compositionally biased region" description="Basic and acidic residues" evidence="6">
    <location>
        <begin position="264"/>
        <end position="275"/>
    </location>
</feature>
<evidence type="ECO:0000256" key="2">
    <source>
        <dbReference type="ARBA" id="ARBA00022737"/>
    </source>
</evidence>
<dbReference type="PROSITE" id="PS00028">
    <property type="entry name" value="ZINC_FINGER_C2H2_1"/>
    <property type="match status" value="2"/>
</dbReference>
<dbReference type="AlphaFoldDB" id="A0A4E0RUF0"/>
<comment type="caution">
    <text evidence="8">The sequence shown here is derived from an EMBL/GenBank/DDBJ whole genome shotgun (WGS) entry which is preliminary data.</text>
</comment>
<evidence type="ECO:0000256" key="6">
    <source>
        <dbReference type="SAM" id="MobiDB-lite"/>
    </source>
</evidence>
<feature type="region of interest" description="Disordered" evidence="6">
    <location>
        <begin position="264"/>
        <end position="283"/>
    </location>
</feature>
<evidence type="ECO:0000259" key="7">
    <source>
        <dbReference type="PROSITE" id="PS50157"/>
    </source>
</evidence>
<evidence type="ECO:0000256" key="1">
    <source>
        <dbReference type="ARBA" id="ARBA00022723"/>
    </source>
</evidence>
<feature type="region of interest" description="Disordered" evidence="6">
    <location>
        <begin position="606"/>
        <end position="626"/>
    </location>
</feature>
<feature type="domain" description="C2H2-type" evidence="7">
    <location>
        <begin position="410"/>
        <end position="438"/>
    </location>
</feature>
<reference evidence="8" key="1">
    <citation type="submission" date="2019-03" db="EMBL/GenBank/DDBJ databases">
        <title>Improved annotation for the trematode Fasciola hepatica.</title>
        <authorList>
            <person name="Choi Y.-J."/>
            <person name="Martin J."/>
            <person name="Mitreva M."/>
        </authorList>
    </citation>
    <scope>NUCLEOTIDE SEQUENCE [LARGE SCALE GENOMIC DNA]</scope>
</reference>
<evidence type="ECO:0000256" key="4">
    <source>
        <dbReference type="ARBA" id="ARBA00022833"/>
    </source>
</evidence>
<keyword evidence="4" id="KW-0862">Zinc</keyword>
<evidence type="ECO:0000313" key="9">
    <source>
        <dbReference type="Proteomes" id="UP000230066"/>
    </source>
</evidence>
<name>A0A4E0RUF0_FASHE</name>
<dbReference type="EMBL" id="JXXN02001535">
    <property type="protein sequence ID" value="THD24567.1"/>
    <property type="molecule type" value="Genomic_DNA"/>
</dbReference>
<feature type="region of interest" description="Disordered" evidence="6">
    <location>
        <begin position="314"/>
        <end position="405"/>
    </location>
</feature>
<dbReference type="GO" id="GO:0000981">
    <property type="term" value="F:DNA-binding transcription factor activity, RNA polymerase II-specific"/>
    <property type="evidence" value="ECO:0007669"/>
    <property type="project" value="TreeGrafter"/>
</dbReference>
<dbReference type="PANTHER" id="PTHR24409">
    <property type="entry name" value="ZINC FINGER PROTEIN 142"/>
    <property type="match status" value="1"/>
</dbReference>
<protein>
    <submittedName>
        <fullName evidence="8">C2H2 type zinc-finger (2 copies)</fullName>
    </submittedName>
</protein>
<dbReference type="InterPro" id="IPR013087">
    <property type="entry name" value="Znf_C2H2_type"/>
</dbReference>
<keyword evidence="9" id="KW-1185">Reference proteome</keyword>
<evidence type="ECO:0000256" key="3">
    <source>
        <dbReference type="ARBA" id="ARBA00022771"/>
    </source>
</evidence>
<feature type="compositionally biased region" description="Basic residues" evidence="6">
    <location>
        <begin position="372"/>
        <end position="387"/>
    </location>
</feature>
<proteinExistence type="predicted"/>
<dbReference type="PANTHER" id="PTHR24409:SF295">
    <property type="entry name" value="AZ2-RELATED"/>
    <property type="match status" value="1"/>
</dbReference>
<accession>A0A4E0RUF0</accession>
<dbReference type="SMART" id="SM00355">
    <property type="entry name" value="ZnF_C2H2"/>
    <property type="match status" value="4"/>
</dbReference>
<dbReference type="PROSITE" id="PS50157">
    <property type="entry name" value="ZINC_FINGER_C2H2_2"/>
    <property type="match status" value="1"/>
</dbReference>
<dbReference type="GO" id="GO:0005634">
    <property type="term" value="C:nucleus"/>
    <property type="evidence" value="ECO:0007669"/>
    <property type="project" value="TreeGrafter"/>
</dbReference>
<dbReference type="GO" id="GO:0008270">
    <property type="term" value="F:zinc ion binding"/>
    <property type="evidence" value="ECO:0007669"/>
    <property type="project" value="UniProtKB-KW"/>
</dbReference>
<dbReference type="Proteomes" id="UP000230066">
    <property type="component" value="Unassembled WGS sequence"/>
</dbReference>
<gene>
    <name evidence="8" type="ORF">D915_004750</name>
</gene>
<evidence type="ECO:0000313" key="8">
    <source>
        <dbReference type="EMBL" id="THD24567.1"/>
    </source>
</evidence>
<evidence type="ECO:0000256" key="5">
    <source>
        <dbReference type="PROSITE-ProRule" id="PRU00042"/>
    </source>
</evidence>
<sequence length="708" mass="79903">MSLTKSPDAGSVDVIESFPGDFSANENLRHLIDLQDEVDEKLEAAVHPQANLDMLTGAQRGPAIDLDLLKKNPHVCITCGVDFKCRANLHAHLTRHRHILGTLETFTRLPKYECRSCDGVINCASMLKHKCYSKQQHDIRIRVRTLDHDGSPLVCILCRGRLLPSRVHLIIHIIVAHSVHRDPYRCVFCHTEFHSENLMMQEVHAFDCHAPELFMITRKACFKMIRNQQGGVAEVAVPFTCFYDSTKLESAHFDELFENKLSRVASKEGNSDNDRQNNSPAGKRRVCTASFSTLDEFTTHLCCFHGAVAPNLSELAEEDPTEEVRRAQNRSTRVPGPTVRELLKNQTSGHHAANKSAEDEFTPPGLGAQRPGKQKARNTKKSLRHPKWSAVTKNGSYSPRHEPTGSRLKETCRMCLDKFSDETKLIQHVAAYHAAESRKRLKHLIDKEKMCRILDINLLCTECYIMFPDNLSLQVHMMVSHSSKDWRHCGLCSYEFYSDNGGTPNHLRLVHFTSSDAGESNEGTVGGGSSIEAWPLPAELMWRMIMTHETLHRERLFPPRQVPYLPLNLINTLLNSQAIQAVMAVNWMVRRAKEELEGIQSTDEEIAGVPGPITTEEAFAPNPQKPRTVSVDTFMADEARQQLTQIIHQTEDLEEDTVLTRDRQGSTRGSVYGTSSLVKLPAWLVKKFTELGELNATRQVELDFVENL</sequence>
<keyword evidence="2" id="KW-0677">Repeat</keyword>
<organism evidence="8 9">
    <name type="scientific">Fasciola hepatica</name>
    <name type="common">Liver fluke</name>
    <dbReference type="NCBI Taxonomy" id="6192"/>
    <lineage>
        <taxon>Eukaryota</taxon>
        <taxon>Metazoa</taxon>
        <taxon>Spiralia</taxon>
        <taxon>Lophotrochozoa</taxon>
        <taxon>Platyhelminthes</taxon>
        <taxon>Trematoda</taxon>
        <taxon>Digenea</taxon>
        <taxon>Plagiorchiida</taxon>
        <taxon>Echinostomata</taxon>
        <taxon>Echinostomatoidea</taxon>
        <taxon>Fasciolidae</taxon>
        <taxon>Fasciola</taxon>
    </lineage>
</organism>
<keyword evidence="1" id="KW-0479">Metal-binding</keyword>
<keyword evidence="3 5" id="KW-0863">Zinc-finger</keyword>